<feature type="region of interest" description="Disordered" evidence="1">
    <location>
        <begin position="1"/>
        <end position="24"/>
    </location>
</feature>
<dbReference type="OrthoDB" id="5372935at2759"/>
<name>A0A6A5TTG3_9PLEO</name>
<evidence type="ECO:0008006" key="4">
    <source>
        <dbReference type="Google" id="ProtNLM"/>
    </source>
</evidence>
<dbReference type="AlphaFoldDB" id="A0A6A5TTG3"/>
<dbReference type="PANTHER" id="PTHR42085:SF2">
    <property type="entry name" value="F-BOX DOMAIN-CONTAINING PROTEIN"/>
    <property type="match status" value="1"/>
</dbReference>
<sequence>MKVKAHAALQRHAQAPSIPTGTRMKTKDIDELVARLDAMGLDTPVTDDEDTDRTLDEPSSAPSRAKQPFPFLALPYELRLRIYELLLVSPKTLDLDPSNSRTLIPSLRLFFVSRQIHAEASRIFYSLNTFRIFPIHGRFFHTKYALLSRLSPTYRGHITKLELRLGPGWTKPPKGWVIDERLNNRRRLRLVEVKRVHMLKVFVECDPASSDIFNGFRHKQGDEFYTRFCVELIQGLFTHLPTIDKVEFDAYPSVKKTSPLLRGLVGEVEGRGLTVLWGPERDWEKVVDVDLVGVLAKMGIDGL</sequence>
<dbReference type="PANTHER" id="PTHR42085">
    <property type="entry name" value="F-BOX DOMAIN-CONTAINING PROTEIN"/>
    <property type="match status" value="1"/>
</dbReference>
<accession>A0A6A5TTG3</accession>
<gene>
    <name evidence="2" type="ORF">CC80DRAFT_493350</name>
</gene>
<organism evidence="2 3">
    <name type="scientific">Byssothecium circinans</name>
    <dbReference type="NCBI Taxonomy" id="147558"/>
    <lineage>
        <taxon>Eukaryota</taxon>
        <taxon>Fungi</taxon>
        <taxon>Dikarya</taxon>
        <taxon>Ascomycota</taxon>
        <taxon>Pezizomycotina</taxon>
        <taxon>Dothideomycetes</taxon>
        <taxon>Pleosporomycetidae</taxon>
        <taxon>Pleosporales</taxon>
        <taxon>Massarineae</taxon>
        <taxon>Massarinaceae</taxon>
        <taxon>Byssothecium</taxon>
    </lineage>
</organism>
<proteinExistence type="predicted"/>
<reference evidence="2" key="1">
    <citation type="journal article" date="2020" name="Stud. Mycol.">
        <title>101 Dothideomycetes genomes: a test case for predicting lifestyles and emergence of pathogens.</title>
        <authorList>
            <person name="Haridas S."/>
            <person name="Albert R."/>
            <person name="Binder M."/>
            <person name="Bloem J."/>
            <person name="Labutti K."/>
            <person name="Salamov A."/>
            <person name="Andreopoulos B."/>
            <person name="Baker S."/>
            <person name="Barry K."/>
            <person name="Bills G."/>
            <person name="Bluhm B."/>
            <person name="Cannon C."/>
            <person name="Castanera R."/>
            <person name="Culley D."/>
            <person name="Daum C."/>
            <person name="Ezra D."/>
            <person name="Gonzalez J."/>
            <person name="Henrissat B."/>
            <person name="Kuo A."/>
            <person name="Liang C."/>
            <person name="Lipzen A."/>
            <person name="Lutzoni F."/>
            <person name="Magnuson J."/>
            <person name="Mondo S."/>
            <person name="Nolan M."/>
            <person name="Ohm R."/>
            <person name="Pangilinan J."/>
            <person name="Park H.-J."/>
            <person name="Ramirez L."/>
            <person name="Alfaro M."/>
            <person name="Sun H."/>
            <person name="Tritt A."/>
            <person name="Yoshinaga Y."/>
            <person name="Zwiers L.-H."/>
            <person name="Turgeon B."/>
            <person name="Goodwin S."/>
            <person name="Spatafora J."/>
            <person name="Crous P."/>
            <person name="Grigoriev I."/>
        </authorList>
    </citation>
    <scope>NUCLEOTIDE SEQUENCE</scope>
    <source>
        <strain evidence="2">CBS 675.92</strain>
    </source>
</reference>
<dbReference type="InterPro" id="IPR038883">
    <property type="entry name" value="AN11006-like"/>
</dbReference>
<evidence type="ECO:0000313" key="3">
    <source>
        <dbReference type="Proteomes" id="UP000800035"/>
    </source>
</evidence>
<dbReference type="Proteomes" id="UP000800035">
    <property type="component" value="Unassembled WGS sequence"/>
</dbReference>
<keyword evidence="3" id="KW-1185">Reference proteome</keyword>
<protein>
    <recommendedName>
        <fullName evidence="4">F-box domain-containing protein</fullName>
    </recommendedName>
</protein>
<evidence type="ECO:0000256" key="1">
    <source>
        <dbReference type="SAM" id="MobiDB-lite"/>
    </source>
</evidence>
<feature type="region of interest" description="Disordered" evidence="1">
    <location>
        <begin position="42"/>
        <end position="66"/>
    </location>
</feature>
<evidence type="ECO:0000313" key="2">
    <source>
        <dbReference type="EMBL" id="KAF1954962.1"/>
    </source>
</evidence>
<dbReference type="EMBL" id="ML976996">
    <property type="protein sequence ID" value="KAF1954962.1"/>
    <property type="molecule type" value="Genomic_DNA"/>
</dbReference>